<gene>
    <name evidence="6" type="ORF">BN860_02542g</name>
</gene>
<feature type="region of interest" description="Disordered" evidence="4">
    <location>
        <begin position="633"/>
        <end position="655"/>
    </location>
</feature>
<protein>
    <submittedName>
        <fullName evidence="6">ZYBA0S13-02542g1_1</fullName>
    </submittedName>
</protein>
<name>A0A8J2TBC0_ZYGB2</name>
<dbReference type="InterPro" id="IPR027417">
    <property type="entry name" value="P-loop_NTPase"/>
</dbReference>
<dbReference type="GO" id="GO:0006260">
    <property type="term" value="P:DNA replication"/>
    <property type="evidence" value="ECO:0007669"/>
    <property type="project" value="UniProtKB-KW"/>
</dbReference>
<dbReference type="OrthoDB" id="2195431at2759"/>
<dbReference type="SUPFAM" id="SSF52540">
    <property type="entry name" value="P-loop containing nucleoside triphosphate hydrolases"/>
    <property type="match status" value="1"/>
</dbReference>
<dbReference type="GO" id="GO:0005524">
    <property type="term" value="F:ATP binding"/>
    <property type="evidence" value="ECO:0007669"/>
    <property type="project" value="UniProtKB-KW"/>
</dbReference>
<evidence type="ECO:0000313" key="7">
    <source>
        <dbReference type="Proteomes" id="UP000019375"/>
    </source>
</evidence>
<evidence type="ECO:0000256" key="4">
    <source>
        <dbReference type="SAM" id="MobiDB-lite"/>
    </source>
</evidence>
<reference evidence="7" key="1">
    <citation type="journal article" date="2013" name="Genome Announc.">
        <title>Genome sequence of the food spoilage yeast Zygosaccharomyces bailii CLIB 213(T).</title>
        <authorList>
            <person name="Galeote V."/>
            <person name="Bigey F."/>
            <person name="Devillers H."/>
            <person name="Neuveglise C."/>
            <person name="Dequin S."/>
        </authorList>
    </citation>
    <scope>NUCLEOTIDE SEQUENCE [LARGE SCALE GENOMIC DNA]</scope>
    <source>
        <strain evidence="7">CLIB 213 / ATCC 58445 / CBS 680 / CCRC 21525 / NBRC 1098 / NCYC 1416 / NRRL Y-2227</strain>
    </source>
</reference>
<dbReference type="AlphaFoldDB" id="A0A8J2TBC0"/>
<keyword evidence="2" id="KW-0547">Nucleotide-binding</keyword>
<dbReference type="CDD" id="cd18140">
    <property type="entry name" value="HLD_clamp_RFC"/>
    <property type="match status" value="1"/>
</dbReference>
<dbReference type="Pfam" id="PF00004">
    <property type="entry name" value="AAA"/>
    <property type="match status" value="1"/>
</dbReference>
<evidence type="ECO:0000256" key="2">
    <source>
        <dbReference type="ARBA" id="ARBA00022741"/>
    </source>
</evidence>
<dbReference type="InterPro" id="IPR003959">
    <property type="entry name" value="ATPase_AAA_core"/>
</dbReference>
<proteinExistence type="predicted"/>
<keyword evidence="3" id="KW-0067">ATP-binding</keyword>
<dbReference type="GO" id="GO:0005634">
    <property type="term" value="C:nucleus"/>
    <property type="evidence" value="ECO:0007669"/>
    <property type="project" value="TreeGrafter"/>
</dbReference>
<accession>A0A8J2TBC0</accession>
<dbReference type="PANTHER" id="PTHR23389">
    <property type="entry name" value="CHROMOSOME TRANSMISSION FIDELITY FACTOR 18"/>
    <property type="match status" value="1"/>
</dbReference>
<feature type="domain" description="AAA+ ATPase" evidence="5">
    <location>
        <begin position="167"/>
        <end position="316"/>
    </location>
</feature>
<dbReference type="InterPro" id="IPR047854">
    <property type="entry name" value="RFC_lid"/>
</dbReference>
<dbReference type="Gene3D" id="3.40.50.300">
    <property type="entry name" value="P-loop containing nucleotide triphosphate hydrolases"/>
    <property type="match status" value="1"/>
</dbReference>
<dbReference type="GO" id="GO:0016887">
    <property type="term" value="F:ATP hydrolysis activity"/>
    <property type="evidence" value="ECO:0007669"/>
    <property type="project" value="InterPro"/>
</dbReference>
<evidence type="ECO:0000256" key="1">
    <source>
        <dbReference type="ARBA" id="ARBA00022705"/>
    </source>
</evidence>
<dbReference type="InterPro" id="IPR003593">
    <property type="entry name" value="AAA+_ATPase"/>
</dbReference>
<dbReference type="CDD" id="cd00009">
    <property type="entry name" value="AAA"/>
    <property type="match status" value="1"/>
</dbReference>
<evidence type="ECO:0000313" key="6">
    <source>
        <dbReference type="EMBL" id="CDF91743.1"/>
    </source>
</evidence>
<dbReference type="Pfam" id="PF25361">
    <property type="entry name" value="AAA_lid_RFC1"/>
    <property type="match status" value="1"/>
</dbReference>
<evidence type="ECO:0000256" key="3">
    <source>
        <dbReference type="ARBA" id="ARBA00022840"/>
    </source>
</evidence>
<keyword evidence="1" id="KW-0235">DNA replication</keyword>
<dbReference type="SMART" id="SM00382">
    <property type="entry name" value="AAA"/>
    <property type="match status" value="1"/>
</dbReference>
<dbReference type="GO" id="GO:0003677">
    <property type="term" value="F:DNA binding"/>
    <property type="evidence" value="ECO:0007669"/>
    <property type="project" value="TreeGrafter"/>
</dbReference>
<evidence type="ECO:0000259" key="5">
    <source>
        <dbReference type="SMART" id="SM00382"/>
    </source>
</evidence>
<dbReference type="Gene3D" id="1.10.8.60">
    <property type="match status" value="1"/>
</dbReference>
<keyword evidence="7" id="KW-1185">Reference proteome</keyword>
<feature type="compositionally biased region" description="Basic and acidic residues" evidence="4">
    <location>
        <begin position="634"/>
        <end position="645"/>
    </location>
</feature>
<sequence>MNASVPVYALSGSSILFGNAGRDKSGDDNDLSRRNSRLTLGQDREFISSTGEVVKLRKRSSEVIGNFAKELLWREDETYGININVLLDKIACDEAAVASRTVRKSLGRSHQLWVEKWRPKRFLDLVGNEKTNRRVLRWLRQWSQAVFNEPLPKNLYENEFDPLQRPQKRILLLHGTPGIGKTSVAHVVAKQAGYSVVEINASDERGGIHVKDKVLNTLFNHTFNESPVCLVADEIDGTLEGGFIKVLVDIVNADSRATKRIISNPVMTTRKSKGQKKAKQDRLLLRPIIAVCNNLYAPVLEKLKPFCEIVAFRRPADSSLADRLDTICRVEGLKMSSQHIKDLIELSQGDVRNCVNNLQFLASEQKLEFDPTPRGKDYSWSWFSLVNALFQRDPRRDSKEQLFDLSKQIELSGNYDRIVQGCHTIYPQVKYSDNGVCKPAQLADWLYFHDLMHKSMFQHNGELLRYCGVVPLQFAHMFGDNANRDDVMVKNSAYEFRESQKTVMDIAQYVAHQTVNHACSVQSFTSHRSLMFEVLPYVDHMIAIDVTKCKSLKVKQSIYETLVDLLQSFQLNITEKNHELLEGKRVLGIEPPIDQIVLLEPKRKAEVFTRRPAALKFLLVKLEENKARKRHLHQVTESRQKNEQAKHKRAKTGVNPGNMVDFFKTQYGIKEPSKSNTNENNLKREEHKDDEIRIWVRYKEGFSDAVRKTVTWNGLWT</sequence>
<dbReference type="Proteomes" id="UP000019375">
    <property type="component" value="Unassembled WGS sequence"/>
</dbReference>
<dbReference type="EMBL" id="HG316466">
    <property type="protein sequence ID" value="CDF91743.1"/>
    <property type="molecule type" value="Genomic_DNA"/>
</dbReference>
<organism evidence="6 7">
    <name type="scientific">Zygosaccharomyces bailii (strain CLIB 213 / ATCC 58445 / CBS 680 / BCRC 21525 / NBRC 1098 / NCYC 1416 / NRRL Y-2227)</name>
    <dbReference type="NCBI Taxonomy" id="1333698"/>
    <lineage>
        <taxon>Eukaryota</taxon>
        <taxon>Fungi</taxon>
        <taxon>Dikarya</taxon>
        <taxon>Ascomycota</taxon>
        <taxon>Saccharomycotina</taxon>
        <taxon>Saccharomycetes</taxon>
        <taxon>Saccharomycetales</taxon>
        <taxon>Saccharomycetaceae</taxon>
        <taxon>Zygosaccharomyces</taxon>
    </lineage>
</organism>
<dbReference type="PANTHER" id="PTHR23389:SF3">
    <property type="entry name" value="CHROMOSOME TRANSMISSION FIDELITY PROTEIN 18 HOMOLOG"/>
    <property type="match status" value="1"/>
</dbReference>